<dbReference type="AlphaFoldDB" id="A0A8J3JW29"/>
<name>A0A8J3JW29_9ACTN</name>
<sequence length="53" mass="6248">MAMYFTVDLDGLARHAHYLPRLEHTRTCAEVALAIEEYREDLDRPRARRAIPH</sequence>
<accession>A0A8J3JW29</accession>
<comment type="caution">
    <text evidence="1">The sequence shown here is derived from an EMBL/GenBank/DDBJ whole genome shotgun (WGS) entry which is preliminary data.</text>
</comment>
<evidence type="ECO:0000313" key="1">
    <source>
        <dbReference type="EMBL" id="GIF92177.1"/>
    </source>
</evidence>
<protein>
    <submittedName>
        <fullName evidence="1">Uncharacterized protein</fullName>
    </submittedName>
</protein>
<dbReference type="Proteomes" id="UP000619293">
    <property type="component" value="Unassembled WGS sequence"/>
</dbReference>
<proteinExistence type="predicted"/>
<keyword evidence="2" id="KW-1185">Reference proteome</keyword>
<organism evidence="1 2">
    <name type="scientific">Catellatospora chokoriensis</name>
    <dbReference type="NCBI Taxonomy" id="310353"/>
    <lineage>
        <taxon>Bacteria</taxon>
        <taxon>Bacillati</taxon>
        <taxon>Actinomycetota</taxon>
        <taxon>Actinomycetes</taxon>
        <taxon>Micromonosporales</taxon>
        <taxon>Micromonosporaceae</taxon>
        <taxon>Catellatospora</taxon>
    </lineage>
</organism>
<reference evidence="1 2" key="1">
    <citation type="submission" date="2021-01" db="EMBL/GenBank/DDBJ databases">
        <title>Whole genome shotgun sequence of Catellatospora chokoriensis NBRC 107358.</title>
        <authorList>
            <person name="Komaki H."/>
            <person name="Tamura T."/>
        </authorList>
    </citation>
    <scope>NUCLEOTIDE SEQUENCE [LARGE SCALE GENOMIC DNA]</scope>
    <source>
        <strain evidence="1 2">NBRC 107358</strain>
    </source>
</reference>
<gene>
    <name evidence="1" type="ORF">Cch02nite_56210</name>
</gene>
<evidence type="ECO:0000313" key="2">
    <source>
        <dbReference type="Proteomes" id="UP000619293"/>
    </source>
</evidence>
<dbReference type="EMBL" id="BONG01000042">
    <property type="protein sequence ID" value="GIF92177.1"/>
    <property type="molecule type" value="Genomic_DNA"/>
</dbReference>
<dbReference type="RefSeq" id="WP_203736466.1">
    <property type="nucleotide sequence ID" value="NZ_BAAALB010000001.1"/>
</dbReference>